<dbReference type="PANTHER" id="PTHR35561">
    <property type="entry name" value="RNA 2',3'-CYCLIC PHOSPHODIESTERASE"/>
    <property type="match status" value="1"/>
</dbReference>
<feature type="active site" description="Proton acceptor" evidence="2">
    <location>
        <position position="128"/>
    </location>
</feature>
<dbReference type="GO" id="GO:0008664">
    <property type="term" value="F:RNA 2',3'-cyclic 3'-phosphodiesterase activity"/>
    <property type="evidence" value="ECO:0007669"/>
    <property type="project" value="UniProtKB-EC"/>
</dbReference>
<protein>
    <recommendedName>
        <fullName evidence="2">RNA 2',3'-cyclic phosphodiesterase</fullName>
        <shortName evidence="2">RNA 2',3'-CPDase</shortName>
        <ecNumber evidence="2">3.1.4.58</ecNumber>
    </recommendedName>
</protein>
<dbReference type="EC" id="3.1.4.58" evidence="2"/>
<comment type="similarity">
    <text evidence="2">Belongs to the 2H phosphoesterase superfamily. ThpR family.</text>
</comment>
<feature type="domain" description="Phosphoesterase HXTX" evidence="3">
    <location>
        <begin position="15"/>
        <end position="92"/>
    </location>
</feature>
<proteinExistence type="inferred from homology"/>
<sequence length="191" mass="21582">MTRTFIALEMNEVQQHHLAEVIRRMSARLPGVRWVNPAGIHLTLAFLGELTDEQLGGVKHAVESAARQSKPFSYRLSRLGSFGSPRQPRVIWMGIDEPTGALSHLHRVLNHELDRRGFEVNKRPFSPHLTLARVRDPLSADELQQLQTILAGRQEGLVATDSYVVAHLYVMKSELSRDGAQYTCMQSYTLQ</sequence>
<evidence type="ECO:0000256" key="1">
    <source>
        <dbReference type="ARBA" id="ARBA00022801"/>
    </source>
</evidence>
<dbReference type="Proteomes" id="UP000597444">
    <property type="component" value="Unassembled WGS sequence"/>
</dbReference>
<comment type="function">
    <text evidence="2">Hydrolyzes RNA 2',3'-cyclic phosphodiester to an RNA 2'-phosphomonoester.</text>
</comment>
<reference evidence="4" key="1">
    <citation type="submission" date="2020-10" db="EMBL/GenBank/DDBJ databases">
        <title>Taxonomic study of unclassified bacteria belonging to the class Ktedonobacteria.</title>
        <authorList>
            <person name="Yabe S."/>
            <person name="Wang C.M."/>
            <person name="Zheng Y."/>
            <person name="Sakai Y."/>
            <person name="Cavaletti L."/>
            <person name="Monciardini P."/>
            <person name="Donadio S."/>
        </authorList>
    </citation>
    <scope>NUCLEOTIDE SEQUENCE</scope>
    <source>
        <strain evidence="4">ID150040</strain>
    </source>
</reference>
<dbReference type="InterPro" id="IPR009097">
    <property type="entry name" value="Cyclic_Pdiesterase"/>
</dbReference>
<feature type="short sequence motif" description="HXTX 1" evidence="2">
    <location>
        <begin position="41"/>
        <end position="44"/>
    </location>
</feature>
<gene>
    <name evidence="4" type="ORF">KSF_059160</name>
</gene>
<accession>A0A8J3IL66</accession>
<keyword evidence="5" id="KW-1185">Reference proteome</keyword>
<feature type="domain" description="Phosphoesterase HXTX" evidence="3">
    <location>
        <begin position="97"/>
        <end position="155"/>
    </location>
</feature>
<dbReference type="AlphaFoldDB" id="A0A8J3IL66"/>
<evidence type="ECO:0000259" key="3">
    <source>
        <dbReference type="Pfam" id="PF02834"/>
    </source>
</evidence>
<dbReference type="GO" id="GO:0004113">
    <property type="term" value="F:2',3'-cyclic-nucleotide 3'-phosphodiesterase activity"/>
    <property type="evidence" value="ECO:0007669"/>
    <property type="project" value="InterPro"/>
</dbReference>
<keyword evidence="1 2" id="KW-0378">Hydrolase</keyword>
<feature type="short sequence motif" description="HXTX 2" evidence="2">
    <location>
        <begin position="128"/>
        <end position="131"/>
    </location>
</feature>
<dbReference type="SUPFAM" id="SSF55144">
    <property type="entry name" value="LigT-like"/>
    <property type="match status" value="1"/>
</dbReference>
<dbReference type="Gene3D" id="3.90.1140.10">
    <property type="entry name" value="Cyclic phosphodiesterase"/>
    <property type="match status" value="1"/>
</dbReference>
<evidence type="ECO:0000313" key="5">
    <source>
        <dbReference type="Proteomes" id="UP000597444"/>
    </source>
</evidence>
<dbReference type="RefSeq" id="WP_220206526.1">
    <property type="nucleotide sequence ID" value="NZ_BNJK01000001.1"/>
</dbReference>
<dbReference type="InterPro" id="IPR014051">
    <property type="entry name" value="Phosphoesterase_HXTX"/>
</dbReference>
<dbReference type="PANTHER" id="PTHR35561:SF1">
    <property type="entry name" value="RNA 2',3'-CYCLIC PHOSPHODIESTERASE"/>
    <property type="match status" value="1"/>
</dbReference>
<dbReference type="NCBIfam" id="TIGR02258">
    <property type="entry name" value="2_5_ligase"/>
    <property type="match status" value="1"/>
</dbReference>
<organism evidence="4 5">
    <name type="scientific">Reticulibacter mediterranei</name>
    <dbReference type="NCBI Taxonomy" id="2778369"/>
    <lineage>
        <taxon>Bacteria</taxon>
        <taxon>Bacillati</taxon>
        <taxon>Chloroflexota</taxon>
        <taxon>Ktedonobacteria</taxon>
        <taxon>Ktedonobacterales</taxon>
        <taxon>Reticulibacteraceae</taxon>
        <taxon>Reticulibacter</taxon>
    </lineage>
</organism>
<feature type="active site" description="Proton donor" evidence="2">
    <location>
        <position position="41"/>
    </location>
</feature>
<comment type="caution">
    <text evidence="4">The sequence shown here is derived from an EMBL/GenBank/DDBJ whole genome shotgun (WGS) entry which is preliminary data.</text>
</comment>
<comment type="catalytic activity">
    <reaction evidence="2">
        <text>a 3'-end 2',3'-cyclophospho-ribonucleotide-RNA + H2O = a 3'-end 2'-phospho-ribonucleotide-RNA + H(+)</text>
        <dbReference type="Rhea" id="RHEA:11828"/>
        <dbReference type="Rhea" id="RHEA-COMP:10464"/>
        <dbReference type="Rhea" id="RHEA-COMP:17353"/>
        <dbReference type="ChEBI" id="CHEBI:15377"/>
        <dbReference type="ChEBI" id="CHEBI:15378"/>
        <dbReference type="ChEBI" id="CHEBI:83064"/>
        <dbReference type="ChEBI" id="CHEBI:173113"/>
        <dbReference type="EC" id="3.1.4.58"/>
    </reaction>
</comment>
<name>A0A8J3IL66_9CHLR</name>
<dbReference type="InterPro" id="IPR004175">
    <property type="entry name" value="RNA_CPDase"/>
</dbReference>
<dbReference type="Pfam" id="PF02834">
    <property type="entry name" value="LigT_PEase"/>
    <property type="match status" value="2"/>
</dbReference>
<evidence type="ECO:0000313" key="4">
    <source>
        <dbReference type="EMBL" id="GHO95868.1"/>
    </source>
</evidence>
<evidence type="ECO:0000256" key="2">
    <source>
        <dbReference type="HAMAP-Rule" id="MF_01940"/>
    </source>
</evidence>
<dbReference type="EMBL" id="BNJK01000001">
    <property type="protein sequence ID" value="GHO95868.1"/>
    <property type="molecule type" value="Genomic_DNA"/>
</dbReference>
<dbReference type="HAMAP" id="MF_01940">
    <property type="entry name" value="RNA_CPDase"/>
    <property type="match status" value="1"/>
</dbReference>